<dbReference type="OrthoDB" id="5464610at2"/>
<name>A0A545UA58_9GAMM</name>
<dbReference type="EMBL" id="VHSG01000002">
    <property type="protein sequence ID" value="TQV86319.1"/>
    <property type="molecule type" value="Genomic_DNA"/>
</dbReference>
<evidence type="ECO:0000313" key="1">
    <source>
        <dbReference type="EMBL" id="TQV86319.1"/>
    </source>
</evidence>
<dbReference type="Proteomes" id="UP000319732">
    <property type="component" value="Unassembled WGS sequence"/>
</dbReference>
<reference evidence="1 2" key="1">
    <citation type="submission" date="2019-06" db="EMBL/GenBank/DDBJ databases">
        <title>Whole genome sequence for Cellvibrionaceae sp. R142.</title>
        <authorList>
            <person name="Wang G."/>
        </authorList>
    </citation>
    <scope>NUCLEOTIDE SEQUENCE [LARGE SCALE GENOMIC DNA]</scope>
    <source>
        <strain evidence="1 2">R142</strain>
    </source>
</reference>
<proteinExistence type="predicted"/>
<dbReference type="AlphaFoldDB" id="A0A545UA58"/>
<sequence>MGDFPPGLVEAANFPLIEAIHGRRSRRFARGASIPGGPLAYTSKHPPQPLDELQQLLLLTAVCGNTGWSNLIPYNRHYRPAIPNYAAAAGGRSFPSAAGFHTTEIFYTDDKGVYFFPTRDLAPLTTAGGPDEADLGAYLDAHKNRIIKLADGRLNTPASPMHMEMHNDWCANVPGSTLIIPVADLAQHLILVLCYLVQNGVCVYDDINGRAIPGIEQFKGIVDTDNAYPLSVVEQTGLTEVTVEVSTACYSGALMLQALGLGGWMYEGINPLSILGASNEDDVPGLGFRYDTDERWPLPNVTGLQGIFEGHCPPHFSSMGAAVDAVLERKFGSGGPYNAKTLGPYKNNAGIRGRAMPHGEEFRNCVVTIAQYIFDTFGRFPASVPSIFAMMYLQAHALDTDFYDKYFSPGAYLRTHARYATDWVKP</sequence>
<protein>
    <submittedName>
        <fullName evidence="1">Uncharacterized protein</fullName>
    </submittedName>
</protein>
<comment type="caution">
    <text evidence="1">The sequence shown here is derived from an EMBL/GenBank/DDBJ whole genome shotgun (WGS) entry which is preliminary data.</text>
</comment>
<gene>
    <name evidence="1" type="ORF">FKG94_00775</name>
</gene>
<organism evidence="1 2">
    <name type="scientific">Exilibacterium tricleocarpae</name>
    <dbReference type="NCBI Taxonomy" id="2591008"/>
    <lineage>
        <taxon>Bacteria</taxon>
        <taxon>Pseudomonadati</taxon>
        <taxon>Pseudomonadota</taxon>
        <taxon>Gammaproteobacteria</taxon>
        <taxon>Cellvibrionales</taxon>
        <taxon>Cellvibrionaceae</taxon>
        <taxon>Exilibacterium</taxon>
    </lineage>
</organism>
<evidence type="ECO:0000313" key="2">
    <source>
        <dbReference type="Proteomes" id="UP000319732"/>
    </source>
</evidence>
<keyword evidence="2" id="KW-1185">Reference proteome</keyword>
<accession>A0A545UA58</accession>